<evidence type="ECO:0000256" key="12">
    <source>
        <dbReference type="ARBA" id="ARBA00023012"/>
    </source>
</evidence>
<dbReference type="InterPro" id="IPR036890">
    <property type="entry name" value="HATPase_C_sf"/>
</dbReference>
<protein>
    <recommendedName>
        <fullName evidence="3">histidine kinase</fullName>
        <ecNumber evidence="3">2.7.13.3</ecNumber>
    </recommendedName>
</protein>
<dbReference type="SUPFAM" id="SSF52172">
    <property type="entry name" value="CheY-like"/>
    <property type="match status" value="1"/>
</dbReference>
<comment type="caution">
    <text evidence="21">The sequence shown here is derived from an EMBL/GenBank/DDBJ whole genome shotgun (WGS) entry which is preliminary data.</text>
</comment>
<accession>A0AA94L1K4</accession>
<dbReference type="Pfam" id="PF02518">
    <property type="entry name" value="HATPase_c"/>
    <property type="match status" value="1"/>
</dbReference>
<dbReference type="SMART" id="SM00304">
    <property type="entry name" value="HAMP"/>
    <property type="match status" value="1"/>
</dbReference>
<dbReference type="GO" id="GO:0005524">
    <property type="term" value="F:ATP binding"/>
    <property type="evidence" value="ECO:0007669"/>
    <property type="project" value="UniProtKB-KW"/>
</dbReference>
<dbReference type="InterPro" id="IPR003594">
    <property type="entry name" value="HATPase_dom"/>
</dbReference>
<dbReference type="Gene3D" id="3.40.50.2300">
    <property type="match status" value="1"/>
</dbReference>
<evidence type="ECO:0000256" key="13">
    <source>
        <dbReference type="ARBA" id="ARBA00023136"/>
    </source>
</evidence>
<dbReference type="AlphaFoldDB" id="A0AA94L1K4"/>
<dbReference type="Pfam" id="PF01627">
    <property type="entry name" value="Hpt"/>
    <property type="match status" value="1"/>
</dbReference>
<organism evidence="21 22">
    <name type="scientific">Desulfovibrio desulfuricans</name>
    <dbReference type="NCBI Taxonomy" id="876"/>
    <lineage>
        <taxon>Bacteria</taxon>
        <taxon>Pseudomonadati</taxon>
        <taxon>Thermodesulfobacteriota</taxon>
        <taxon>Desulfovibrionia</taxon>
        <taxon>Desulfovibrionales</taxon>
        <taxon>Desulfovibrionaceae</taxon>
        <taxon>Desulfovibrio</taxon>
    </lineage>
</organism>
<evidence type="ECO:0000256" key="2">
    <source>
        <dbReference type="ARBA" id="ARBA00004651"/>
    </source>
</evidence>
<keyword evidence="9 21" id="KW-0418">Kinase</keyword>
<dbReference type="CDD" id="cd00082">
    <property type="entry name" value="HisKA"/>
    <property type="match status" value="1"/>
</dbReference>
<evidence type="ECO:0000259" key="18">
    <source>
        <dbReference type="PROSITE" id="PS50110"/>
    </source>
</evidence>
<evidence type="ECO:0000313" key="22">
    <source>
        <dbReference type="Proteomes" id="UP000182680"/>
    </source>
</evidence>
<gene>
    <name evidence="21" type="ORF">SAMN02910291_00599</name>
</gene>
<dbReference type="InterPro" id="IPR036097">
    <property type="entry name" value="HisK_dim/P_sf"/>
</dbReference>
<feature type="domain" description="Histidine kinase" evidence="17">
    <location>
        <begin position="326"/>
        <end position="550"/>
    </location>
</feature>
<keyword evidence="4" id="KW-1003">Cell membrane</keyword>
<dbReference type="Pfam" id="PF00072">
    <property type="entry name" value="Response_reg"/>
    <property type="match status" value="1"/>
</dbReference>
<evidence type="ECO:0000256" key="15">
    <source>
        <dbReference type="PROSITE-ProRule" id="PRU00169"/>
    </source>
</evidence>
<comment type="subcellular location">
    <subcellularLocation>
        <location evidence="2">Cell membrane</location>
        <topology evidence="2">Multi-pass membrane protein</topology>
    </subcellularLocation>
</comment>
<evidence type="ECO:0000256" key="10">
    <source>
        <dbReference type="ARBA" id="ARBA00022840"/>
    </source>
</evidence>
<feature type="domain" description="HAMP" evidence="19">
    <location>
        <begin position="231"/>
        <end position="283"/>
    </location>
</feature>
<dbReference type="GO" id="GO:0005886">
    <property type="term" value="C:plasma membrane"/>
    <property type="evidence" value="ECO:0007669"/>
    <property type="project" value="UniProtKB-SubCell"/>
</dbReference>
<feature type="modified residue" description="Phosphohistidine" evidence="14">
    <location>
        <position position="861"/>
    </location>
</feature>
<dbReference type="Proteomes" id="UP000182680">
    <property type="component" value="Unassembled WGS sequence"/>
</dbReference>
<dbReference type="InterPro" id="IPR003661">
    <property type="entry name" value="HisK_dim/P_dom"/>
</dbReference>
<evidence type="ECO:0000256" key="5">
    <source>
        <dbReference type="ARBA" id="ARBA00022553"/>
    </source>
</evidence>
<evidence type="ECO:0000256" key="1">
    <source>
        <dbReference type="ARBA" id="ARBA00000085"/>
    </source>
</evidence>
<dbReference type="CDD" id="cd00088">
    <property type="entry name" value="HPT"/>
    <property type="match status" value="1"/>
</dbReference>
<dbReference type="PANTHER" id="PTHR45339:SF1">
    <property type="entry name" value="HYBRID SIGNAL TRANSDUCTION HISTIDINE KINASE J"/>
    <property type="match status" value="1"/>
</dbReference>
<reference evidence="22" key="1">
    <citation type="submission" date="2016-11" db="EMBL/GenBank/DDBJ databases">
        <authorList>
            <person name="Jaros S."/>
            <person name="Januszkiewicz K."/>
            <person name="Wedrychowicz H."/>
        </authorList>
    </citation>
    <scope>NUCLEOTIDE SEQUENCE [LARGE SCALE GENOMIC DNA]</scope>
    <source>
        <strain evidence="22">DSM 7057</strain>
    </source>
</reference>
<dbReference type="PANTHER" id="PTHR45339">
    <property type="entry name" value="HYBRID SIGNAL TRANSDUCTION HISTIDINE KINASE J"/>
    <property type="match status" value="1"/>
</dbReference>
<dbReference type="EC" id="2.7.13.3" evidence="3"/>
<keyword evidence="5 15" id="KW-0597">Phosphoprotein</keyword>
<keyword evidence="8" id="KW-0547">Nucleotide-binding</keyword>
<dbReference type="Gene3D" id="3.30.565.10">
    <property type="entry name" value="Histidine kinase-like ATPase, C-terminal domain"/>
    <property type="match status" value="1"/>
</dbReference>
<proteinExistence type="predicted"/>
<keyword evidence="6" id="KW-0808">Transferase</keyword>
<dbReference type="SMART" id="SM00387">
    <property type="entry name" value="HATPase_c"/>
    <property type="match status" value="1"/>
</dbReference>
<evidence type="ECO:0000256" key="3">
    <source>
        <dbReference type="ARBA" id="ARBA00012438"/>
    </source>
</evidence>
<keyword evidence="10" id="KW-0067">ATP-binding</keyword>
<comment type="catalytic activity">
    <reaction evidence="1">
        <text>ATP + protein L-histidine = ADP + protein N-phospho-L-histidine.</text>
        <dbReference type="EC" id="2.7.13.3"/>
    </reaction>
</comment>
<evidence type="ECO:0000256" key="8">
    <source>
        <dbReference type="ARBA" id="ARBA00022741"/>
    </source>
</evidence>
<evidence type="ECO:0000256" key="14">
    <source>
        <dbReference type="PROSITE-ProRule" id="PRU00110"/>
    </source>
</evidence>
<feature type="domain" description="HPt" evidence="20">
    <location>
        <begin position="822"/>
        <end position="924"/>
    </location>
</feature>
<dbReference type="InterPro" id="IPR008207">
    <property type="entry name" value="Sig_transdc_His_kin_Hpt_dom"/>
</dbReference>
<keyword evidence="12" id="KW-0902">Two-component regulatory system</keyword>
<dbReference type="InterPro" id="IPR003660">
    <property type="entry name" value="HAMP_dom"/>
</dbReference>
<dbReference type="InterPro" id="IPR004358">
    <property type="entry name" value="Sig_transdc_His_kin-like_C"/>
</dbReference>
<feature type="region of interest" description="Disordered" evidence="16">
    <location>
        <begin position="542"/>
        <end position="598"/>
    </location>
</feature>
<dbReference type="RefSeq" id="WP_072311337.1">
    <property type="nucleotide sequence ID" value="NZ_FPIW01000006.1"/>
</dbReference>
<keyword evidence="11" id="KW-1133">Transmembrane helix</keyword>
<evidence type="ECO:0000313" key="21">
    <source>
        <dbReference type="EMBL" id="SFW25937.1"/>
    </source>
</evidence>
<dbReference type="InterPro" id="IPR005467">
    <property type="entry name" value="His_kinase_dom"/>
</dbReference>
<evidence type="ECO:0000259" key="20">
    <source>
        <dbReference type="PROSITE" id="PS50894"/>
    </source>
</evidence>
<dbReference type="SMART" id="SM00388">
    <property type="entry name" value="HisKA"/>
    <property type="match status" value="1"/>
</dbReference>
<evidence type="ECO:0000259" key="17">
    <source>
        <dbReference type="PROSITE" id="PS50109"/>
    </source>
</evidence>
<evidence type="ECO:0000256" key="16">
    <source>
        <dbReference type="SAM" id="MobiDB-lite"/>
    </source>
</evidence>
<dbReference type="Gene3D" id="6.10.340.10">
    <property type="match status" value="1"/>
</dbReference>
<dbReference type="PRINTS" id="PR00344">
    <property type="entry name" value="BCTRLSENSOR"/>
</dbReference>
<dbReference type="GO" id="GO:0000155">
    <property type="term" value="F:phosphorelay sensor kinase activity"/>
    <property type="evidence" value="ECO:0007669"/>
    <property type="project" value="InterPro"/>
</dbReference>
<keyword evidence="7" id="KW-0812">Transmembrane</keyword>
<dbReference type="InterPro" id="IPR011006">
    <property type="entry name" value="CheY-like_superfamily"/>
</dbReference>
<sequence>MSIRALIKTSNMAQLCLVLLLSLCTGWLGRSLYEINGLLHNYHHLESLLAEIGGISRENYRAALDYISTGDTFHLERWRHLLRMERGEAPRPSTAQIAPGERRSLTSLVDGLETTGPVRAQVQSIVAQLVLLESMTEAAVRNALKSGPEASVAQARQDRQAALLWVHDNGLARIPDSIAEAARRLGDKQRAEFLARLGEREAPLRWTLVAALAGLALLGSSVLGNAYIFQSRIANPLDRVSRYAESVAAGLDPLPLHLRHRDELAVMFASLQRMKGTLYSRIRELREAEQRARRSRQQAVLARSQALTSLELAQRASHVQDDFLRRISHEIRTPLNAIIGMSYLSLQTDLNGVQRDYLAQINKSGSVLLDMVNRILDFSSASEGSIRTERKVFAVADLMDLLRQSVAGLALEKRLRLNFVLDPSIPAVVAGDERHLEEVLRILLDNAVKYTASGSVDFRILPSGEPPMRKGAIRLLFVVSDTGPGLGEEQWKKLFEPFTLGDESMTRSFSGLGLGLALARQLVSLMGGELKVGSVPGQGSRFSFSVDMEQPDASGGCEDAEQPADGAAGNRSSIRSGPPDVSGVSGLPETPSLTGPAYPAALPHMPVLPGPAGMAGPQAEAPAGDSVGAPSTAFAVLVVEDNEINAQIARELLEQAGLEVLLAANGQEALDLLDNPVHPPLGLVLMDVQMPVMDGLEATRRIRAMGISPVDLPVVAMTAHTDMASRMDGKDVGMNDYLTKPVNPETLYATLEKWLVGGLGRNPVKQAHEDGGAAELPENGSQGACTPAGRGMVAPATAALPDAAQAVSIINVESGLATVGDNRKLYFELLQRFVDHYGDSPARLRKMLESGNLKGAARMAHTVKGVAANLGVERICELTRTMEEFLPHNLPEHAVLEAFEVEMGRVLDYVRSMGRHACRTASGSGQLAEEHRAALLAFLEDLPRRMETDWGAMESAMENFSLLADGTPHAEGVAAILTAVKDFDMGGVGCLADNLRDSLLRESATKA</sequence>
<evidence type="ECO:0000259" key="19">
    <source>
        <dbReference type="PROSITE" id="PS50885"/>
    </source>
</evidence>
<dbReference type="Gene3D" id="1.20.120.160">
    <property type="entry name" value="HPT domain"/>
    <property type="match status" value="1"/>
</dbReference>
<dbReference type="PROSITE" id="PS50110">
    <property type="entry name" value="RESPONSE_REGULATORY"/>
    <property type="match status" value="1"/>
</dbReference>
<dbReference type="SMART" id="SM00448">
    <property type="entry name" value="REC"/>
    <property type="match status" value="1"/>
</dbReference>
<feature type="region of interest" description="Disordered" evidence="16">
    <location>
        <begin position="766"/>
        <end position="788"/>
    </location>
</feature>
<dbReference type="InterPro" id="IPR036641">
    <property type="entry name" value="HPT_dom_sf"/>
</dbReference>
<dbReference type="SUPFAM" id="SSF47384">
    <property type="entry name" value="Homodimeric domain of signal transducing histidine kinase"/>
    <property type="match status" value="1"/>
</dbReference>
<evidence type="ECO:0000256" key="4">
    <source>
        <dbReference type="ARBA" id="ARBA00022475"/>
    </source>
</evidence>
<evidence type="ECO:0000256" key="9">
    <source>
        <dbReference type="ARBA" id="ARBA00022777"/>
    </source>
</evidence>
<dbReference type="PROSITE" id="PS50109">
    <property type="entry name" value="HIS_KIN"/>
    <property type="match status" value="1"/>
</dbReference>
<dbReference type="SUPFAM" id="SSF47226">
    <property type="entry name" value="Histidine-containing phosphotransfer domain, HPT domain"/>
    <property type="match status" value="1"/>
</dbReference>
<dbReference type="PROSITE" id="PS50894">
    <property type="entry name" value="HPT"/>
    <property type="match status" value="1"/>
</dbReference>
<dbReference type="PROSITE" id="PS50885">
    <property type="entry name" value="HAMP"/>
    <property type="match status" value="1"/>
</dbReference>
<dbReference type="CDD" id="cd16922">
    <property type="entry name" value="HATPase_EvgS-ArcB-TorS-like"/>
    <property type="match status" value="1"/>
</dbReference>
<name>A0AA94L1K4_DESDE</name>
<keyword evidence="13" id="KW-0472">Membrane</keyword>
<dbReference type="CDD" id="cd17546">
    <property type="entry name" value="REC_hyHK_CKI1_RcsC-like"/>
    <property type="match status" value="1"/>
</dbReference>
<evidence type="ECO:0000256" key="7">
    <source>
        <dbReference type="ARBA" id="ARBA00022692"/>
    </source>
</evidence>
<evidence type="ECO:0000256" key="11">
    <source>
        <dbReference type="ARBA" id="ARBA00022989"/>
    </source>
</evidence>
<evidence type="ECO:0000256" key="6">
    <source>
        <dbReference type="ARBA" id="ARBA00022679"/>
    </source>
</evidence>
<dbReference type="Gene3D" id="1.10.287.130">
    <property type="match status" value="1"/>
</dbReference>
<dbReference type="InterPro" id="IPR001789">
    <property type="entry name" value="Sig_transdc_resp-reg_receiver"/>
</dbReference>
<dbReference type="SUPFAM" id="SSF55874">
    <property type="entry name" value="ATPase domain of HSP90 chaperone/DNA topoisomerase II/histidine kinase"/>
    <property type="match status" value="1"/>
</dbReference>
<dbReference type="EMBL" id="FPIW01000006">
    <property type="protein sequence ID" value="SFW25937.1"/>
    <property type="molecule type" value="Genomic_DNA"/>
</dbReference>
<feature type="modified residue" description="4-aspartylphosphate" evidence="15">
    <location>
        <position position="687"/>
    </location>
</feature>
<feature type="domain" description="Response regulatory" evidence="18">
    <location>
        <begin position="635"/>
        <end position="755"/>
    </location>
</feature>
<dbReference type="Pfam" id="PF00512">
    <property type="entry name" value="HisKA"/>
    <property type="match status" value="1"/>
</dbReference>